<comment type="caution">
    <text evidence="4">The sequence shown here is derived from an EMBL/GenBank/DDBJ whole genome shotgun (WGS) entry which is preliminary data.</text>
</comment>
<dbReference type="PANTHER" id="PTHR35526">
    <property type="entry name" value="ANTI-SIGMA-F FACTOR RSBW-RELATED"/>
    <property type="match status" value="1"/>
</dbReference>
<dbReference type="EMBL" id="JACHGN010000008">
    <property type="protein sequence ID" value="MBB5134315.1"/>
    <property type="molecule type" value="Genomic_DNA"/>
</dbReference>
<dbReference type="CDD" id="cd16936">
    <property type="entry name" value="HATPase_RsbW-like"/>
    <property type="match status" value="1"/>
</dbReference>
<evidence type="ECO:0000313" key="5">
    <source>
        <dbReference type="Proteomes" id="UP000578449"/>
    </source>
</evidence>
<evidence type="ECO:0000256" key="1">
    <source>
        <dbReference type="ARBA" id="ARBA00022527"/>
    </source>
</evidence>
<feature type="compositionally biased region" description="Basic and acidic residues" evidence="2">
    <location>
        <begin position="159"/>
        <end position="171"/>
    </location>
</feature>
<dbReference type="RefSeq" id="WP_185051236.1">
    <property type="nucleotide sequence ID" value="NZ_BAABIX010000040.1"/>
</dbReference>
<protein>
    <submittedName>
        <fullName evidence="4">Serine/threonine-protein kinase RsbW</fullName>
        <ecNumber evidence="4">2.7.11.1</ecNumber>
    </submittedName>
</protein>
<feature type="domain" description="Histidine kinase/HSP90-like ATPase" evidence="3">
    <location>
        <begin position="10"/>
        <end position="125"/>
    </location>
</feature>
<keyword evidence="5" id="KW-1185">Reference proteome</keyword>
<accession>A0A840PE47</accession>
<dbReference type="AlphaFoldDB" id="A0A840PE47"/>
<reference evidence="4 5" key="1">
    <citation type="submission" date="2020-08" db="EMBL/GenBank/DDBJ databases">
        <title>Genomic Encyclopedia of Type Strains, Phase IV (KMG-IV): sequencing the most valuable type-strain genomes for metagenomic binning, comparative biology and taxonomic classification.</title>
        <authorList>
            <person name="Goeker M."/>
        </authorList>
    </citation>
    <scope>NUCLEOTIDE SEQUENCE [LARGE SCALE GENOMIC DNA]</scope>
    <source>
        <strain evidence="4 5">DSM 45615</strain>
    </source>
</reference>
<feature type="region of interest" description="Disordered" evidence="2">
    <location>
        <begin position="142"/>
        <end position="188"/>
    </location>
</feature>
<dbReference type="Proteomes" id="UP000578449">
    <property type="component" value="Unassembled WGS sequence"/>
</dbReference>
<sequence>MQTRIALRLPRDASSVPFIRRLLDAALGALGVAPHIRDDIRIILSEACSNVVLHAVHSHEYTVRAAVDEEQCLIRIIDEGGGFDPEEIDIAPGTAEHGRGLAIMRALADDVRVTTAEHGAEVSVAKTLRFCDDAPACALRSRPGHHLGHDGDLGAPSPHDPHHGPESRAAHDPSPVDPIPVPRQVARR</sequence>
<name>A0A840PE47_9ACTN</name>
<dbReference type="InterPro" id="IPR036890">
    <property type="entry name" value="HATPase_C_sf"/>
</dbReference>
<keyword evidence="4" id="KW-0418">Kinase</keyword>
<dbReference type="Pfam" id="PF13581">
    <property type="entry name" value="HATPase_c_2"/>
    <property type="match status" value="1"/>
</dbReference>
<organism evidence="4 5">
    <name type="scientific">Thermocatellispora tengchongensis</name>
    <dbReference type="NCBI Taxonomy" id="1073253"/>
    <lineage>
        <taxon>Bacteria</taxon>
        <taxon>Bacillati</taxon>
        <taxon>Actinomycetota</taxon>
        <taxon>Actinomycetes</taxon>
        <taxon>Streptosporangiales</taxon>
        <taxon>Streptosporangiaceae</taxon>
        <taxon>Thermocatellispora</taxon>
    </lineage>
</organism>
<evidence type="ECO:0000259" key="3">
    <source>
        <dbReference type="Pfam" id="PF13581"/>
    </source>
</evidence>
<keyword evidence="4" id="KW-0808">Transferase</keyword>
<proteinExistence type="predicted"/>
<evidence type="ECO:0000313" key="4">
    <source>
        <dbReference type="EMBL" id="MBB5134315.1"/>
    </source>
</evidence>
<dbReference type="GO" id="GO:0004674">
    <property type="term" value="F:protein serine/threonine kinase activity"/>
    <property type="evidence" value="ECO:0007669"/>
    <property type="project" value="UniProtKB-KW"/>
</dbReference>
<dbReference type="PANTHER" id="PTHR35526:SF3">
    <property type="entry name" value="ANTI-SIGMA-F FACTOR RSBW"/>
    <property type="match status" value="1"/>
</dbReference>
<dbReference type="InterPro" id="IPR050267">
    <property type="entry name" value="Anti-sigma-factor_SerPK"/>
</dbReference>
<dbReference type="SUPFAM" id="SSF55874">
    <property type="entry name" value="ATPase domain of HSP90 chaperone/DNA topoisomerase II/histidine kinase"/>
    <property type="match status" value="1"/>
</dbReference>
<dbReference type="InterPro" id="IPR003594">
    <property type="entry name" value="HATPase_dom"/>
</dbReference>
<dbReference type="EC" id="2.7.11.1" evidence="4"/>
<keyword evidence="1" id="KW-0723">Serine/threonine-protein kinase</keyword>
<evidence type="ECO:0000256" key="2">
    <source>
        <dbReference type="SAM" id="MobiDB-lite"/>
    </source>
</evidence>
<dbReference type="Gene3D" id="3.30.565.10">
    <property type="entry name" value="Histidine kinase-like ATPase, C-terminal domain"/>
    <property type="match status" value="1"/>
</dbReference>
<gene>
    <name evidence="4" type="ORF">HNP84_004047</name>
</gene>